<evidence type="ECO:0000313" key="8">
    <source>
        <dbReference type="Proteomes" id="UP000095280"/>
    </source>
</evidence>
<dbReference type="GO" id="GO:0004686">
    <property type="term" value="F:elongation factor-2 kinase activity"/>
    <property type="evidence" value="ECO:0007669"/>
    <property type="project" value="TreeGrafter"/>
</dbReference>
<keyword evidence="2" id="KW-0808">Transferase</keyword>
<dbReference type="PANTHER" id="PTHR45992">
    <property type="entry name" value="EUKARYOTIC ELONGATION FACTOR 2 KINASE-RELATED"/>
    <property type="match status" value="1"/>
</dbReference>
<dbReference type="GO" id="GO:1903013">
    <property type="term" value="P:response to differentiation-inducing factor 1"/>
    <property type="evidence" value="ECO:0007669"/>
    <property type="project" value="TreeGrafter"/>
</dbReference>
<evidence type="ECO:0000259" key="7">
    <source>
        <dbReference type="Pfam" id="PF02816"/>
    </source>
</evidence>
<keyword evidence="5" id="KW-0067">ATP-binding</keyword>
<accession>A0A1I8FCD7</accession>
<evidence type="ECO:0000256" key="5">
    <source>
        <dbReference type="ARBA" id="ARBA00022840"/>
    </source>
</evidence>
<dbReference type="SUPFAM" id="SSF56112">
    <property type="entry name" value="Protein kinase-like (PK-like)"/>
    <property type="match status" value="1"/>
</dbReference>
<keyword evidence="3" id="KW-0547">Nucleotide-binding</keyword>
<dbReference type="GO" id="GO:0031037">
    <property type="term" value="P:myosin II filament disassembly"/>
    <property type="evidence" value="ECO:0007669"/>
    <property type="project" value="TreeGrafter"/>
</dbReference>
<dbReference type="InterPro" id="IPR004166">
    <property type="entry name" value="a-kinase_dom"/>
</dbReference>
<dbReference type="InterPro" id="IPR011009">
    <property type="entry name" value="Kinase-like_dom_sf"/>
</dbReference>
<keyword evidence="1" id="KW-0723">Serine/threonine-protein kinase</keyword>
<protein>
    <submittedName>
        <fullName evidence="9">Alpha-type protein kinase domain-containing protein</fullName>
    </submittedName>
</protein>
<dbReference type="InterPro" id="IPR051852">
    <property type="entry name" value="Alpha-type_PK"/>
</dbReference>
<evidence type="ECO:0000256" key="6">
    <source>
        <dbReference type="SAM" id="MobiDB-lite"/>
    </source>
</evidence>
<dbReference type="Gene3D" id="3.30.200.20">
    <property type="entry name" value="Phosphorylase Kinase, domain 1"/>
    <property type="match status" value="1"/>
</dbReference>
<evidence type="ECO:0000313" key="9">
    <source>
        <dbReference type="WBParaSite" id="maker-unitig_29189-snap-gene-0.2-mRNA-1"/>
    </source>
</evidence>
<evidence type="ECO:0000256" key="4">
    <source>
        <dbReference type="ARBA" id="ARBA00022777"/>
    </source>
</evidence>
<sequence length="200" mass="22745">MPELGCEVSIEDLCCDADDEGGNSNASAALVRRPRRLTLQAAPKVQPESAEFPSWRQRGGRIRTMSEPPSPADEDEAAEQAAAHSNEPGNEFGRRRRQRGAAAVLSPNSRWPKALLLASRSVYKDPWRDKPVLSAPEEDAVRHLYNPHRREWVQDRVPACNYVAKKYIEEVDNSVYFEDVRLQMNAKLWAQEYNRHQPPK</sequence>
<dbReference type="Proteomes" id="UP000095280">
    <property type="component" value="Unplaced"/>
</dbReference>
<reference evidence="9" key="1">
    <citation type="submission" date="2016-11" db="UniProtKB">
        <authorList>
            <consortium name="WormBaseParasite"/>
        </authorList>
    </citation>
    <scope>IDENTIFICATION</scope>
</reference>
<feature type="region of interest" description="Disordered" evidence="6">
    <location>
        <begin position="40"/>
        <end position="104"/>
    </location>
</feature>
<evidence type="ECO:0000256" key="3">
    <source>
        <dbReference type="ARBA" id="ARBA00022741"/>
    </source>
</evidence>
<dbReference type="GO" id="GO:0005524">
    <property type="term" value="F:ATP binding"/>
    <property type="evidence" value="ECO:0007669"/>
    <property type="project" value="UniProtKB-KW"/>
</dbReference>
<evidence type="ECO:0000256" key="1">
    <source>
        <dbReference type="ARBA" id="ARBA00022527"/>
    </source>
</evidence>
<name>A0A1I8FCD7_9PLAT</name>
<dbReference type="AlphaFoldDB" id="A0A1I8FCD7"/>
<evidence type="ECO:0000256" key="2">
    <source>
        <dbReference type="ARBA" id="ARBA00022679"/>
    </source>
</evidence>
<dbReference type="WBParaSite" id="maker-unitig_29189-snap-gene-0.2-mRNA-1">
    <property type="protein sequence ID" value="maker-unitig_29189-snap-gene-0.2-mRNA-1"/>
    <property type="gene ID" value="maker-unitig_29189-snap-gene-0.2"/>
</dbReference>
<dbReference type="Pfam" id="PF02816">
    <property type="entry name" value="Alpha_kinase"/>
    <property type="match status" value="1"/>
</dbReference>
<keyword evidence="4" id="KW-0418">Kinase</keyword>
<organism evidence="8 9">
    <name type="scientific">Macrostomum lignano</name>
    <dbReference type="NCBI Taxonomy" id="282301"/>
    <lineage>
        <taxon>Eukaryota</taxon>
        <taxon>Metazoa</taxon>
        <taxon>Spiralia</taxon>
        <taxon>Lophotrochozoa</taxon>
        <taxon>Platyhelminthes</taxon>
        <taxon>Rhabditophora</taxon>
        <taxon>Macrostomorpha</taxon>
        <taxon>Macrostomida</taxon>
        <taxon>Macrostomidae</taxon>
        <taxon>Macrostomum</taxon>
    </lineage>
</organism>
<dbReference type="PANTHER" id="PTHR45992:SF2">
    <property type="entry name" value="EUKARYOTIC ELONGATION FACTOR 2 KINASE"/>
    <property type="match status" value="1"/>
</dbReference>
<feature type="domain" description="Alpha-type protein kinase" evidence="7">
    <location>
        <begin position="154"/>
        <end position="197"/>
    </location>
</feature>
<proteinExistence type="predicted"/>
<keyword evidence="8" id="KW-1185">Reference proteome</keyword>